<reference evidence="2 3" key="1">
    <citation type="submission" date="2024-11" db="EMBL/GenBank/DDBJ databases">
        <title>Chromosome-level genome assembly of the freshwater bivalve Anodonta woodiana.</title>
        <authorList>
            <person name="Chen X."/>
        </authorList>
    </citation>
    <scope>NUCLEOTIDE SEQUENCE [LARGE SCALE GENOMIC DNA]</scope>
    <source>
        <strain evidence="2">MN2024</strain>
        <tissue evidence="2">Gills</tissue>
    </source>
</reference>
<evidence type="ECO:0000313" key="2">
    <source>
        <dbReference type="EMBL" id="KAL3873482.1"/>
    </source>
</evidence>
<name>A0ABD3WHP2_SINWO</name>
<gene>
    <name evidence="2" type="ORF">ACJMK2_036592</name>
</gene>
<proteinExistence type="predicted"/>
<comment type="caution">
    <text evidence="2">The sequence shown here is derived from an EMBL/GenBank/DDBJ whole genome shotgun (WGS) entry which is preliminary data.</text>
</comment>
<accession>A0ABD3WHP2</accession>
<dbReference type="EMBL" id="JBJQND010000006">
    <property type="protein sequence ID" value="KAL3873482.1"/>
    <property type="molecule type" value="Genomic_DNA"/>
</dbReference>
<evidence type="ECO:0000313" key="3">
    <source>
        <dbReference type="Proteomes" id="UP001634394"/>
    </source>
</evidence>
<organism evidence="2 3">
    <name type="scientific">Sinanodonta woodiana</name>
    <name type="common">Chinese pond mussel</name>
    <name type="synonym">Anodonta woodiana</name>
    <dbReference type="NCBI Taxonomy" id="1069815"/>
    <lineage>
        <taxon>Eukaryota</taxon>
        <taxon>Metazoa</taxon>
        <taxon>Spiralia</taxon>
        <taxon>Lophotrochozoa</taxon>
        <taxon>Mollusca</taxon>
        <taxon>Bivalvia</taxon>
        <taxon>Autobranchia</taxon>
        <taxon>Heteroconchia</taxon>
        <taxon>Palaeoheterodonta</taxon>
        <taxon>Unionida</taxon>
        <taxon>Unionoidea</taxon>
        <taxon>Unionidae</taxon>
        <taxon>Unioninae</taxon>
        <taxon>Sinanodonta</taxon>
    </lineage>
</organism>
<feature type="domain" description="Tubulin epsilon and delta complex protein 1" evidence="1">
    <location>
        <begin position="86"/>
        <end position="263"/>
    </location>
</feature>
<dbReference type="InterPro" id="IPR027996">
    <property type="entry name" value="TEDC1_dom"/>
</dbReference>
<dbReference type="PANTHER" id="PTHR35076">
    <property type="entry name" value="TUBULIN EPSILON AND DELTA COMPLEX PROTEIN 1"/>
    <property type="match status" value="1"/>
</dbReference>
<protein>
    <recommendedName>
        <fullName evidence="1">Tubulin epsilon and delta complex protein 1 domain-containing protein</fullName>
    </recommendedName>
</protein>
<dbReference type="Pfam" id="PF14970">
    <property type="entry name" value="TEDC1"/>
    <property type="match status" value="1"/>
</dbReference>
<dbReference type="InterPro" id="IPR043535">
    <property type="entry name" value="TEDC1"/>
</dbReference>
<dbReference type="AlphaFoldDB" id="A0ABD3WHP2"/>
<keyword evidence="3" id="KW-1185">Reference proteome</keyword>
<evidence type="ECO:0000259" key="1">
    <source>
        <dbReference type="Pfam" id="PF14970"/>
    </source>
</evidence>
<sequence length="459" mass="53090">MAQVREVIELLTKILRENGTAKIKAEIFRLAKFDKDEAVVPLWKLLFELIYFLENGTIDDVVIRAFSQLTTEEMAIYVKQKMQNYGFLSRSFSLLPNDMLTGSRELLLALAWLLCTKNVIEKFMEKCSSPIDDDIYDFQREGLDESANSSQLSQSLTGKLTAVQKVQQLQQLNGKLRLSLRQLYALQSERTRIQHRIHESTQGVSLSGDKKHLSVMEVYLLRNPEHLRKILRLLEKDNERLQNLLQWKEQEDVFWKWMESVLDMRLKNMSQSEQEERDTKPMVHYNIPPDIVGQMHVARKNLEAAIMKYESIIEHLEELWETKRRAITEPELNNLLAAINEEIAYQRAALGIDHEDGFRTEDRYQEPRLVLLKNNPSKKSTNLRQQGAGTSTLHALGVLGSAEGLDMPTDIQTEITALEKYLHRMKNEASGKQRGYLAELEKLAERIPDAICIQPKTVR</sequence>
<dbReference type="Proteomes" id="UP001634394">
    <property type="component" value="Unassembled WGS sequence"/>
</dbReference>
<dbReference type="PANTHER" id="PTHR35076:SF1">
    <property type="entry name" value="TUBULIN EPSILON AND DELTA COMPLEX PROTEIN 1"/>
    <property type="match status" value="1"/>
</dbReference>